<gene>
    <name evidence="1" type="ORF">SHKM778_12070</name>
</gene>
<accession>A0AAT9HBP1</accession>
<proteinExistence type="predicted"/>
<dbReference type="AlphaFoldDB" id="A0AAT9HBP1"/>
<dbReference type="EMBL" id="AP035768">
    <property type="protein sequence ID" value="BFO14819.1"/>
    <property type="molecule type" value="Genomic_DNA"/>
</dbReference>
<reference evidence="1" key="1">
    <citation type="submission" date="2024-06" db="EMBL/GenBank/DDBJ databases">
        <authorList>
            <consortium name="consrtm"/>
            <person name="Uemura M."/>
            <person name="Terahara T."/>
        </authorList>
    </citation>
    <scope>NUCLEOTIDE SEQUENCE</scope>
    <source>
        <strain evidence="1">KM77-8</strain>
    </source>
</reference>
<reference evidence="1" key="2">
    <citation type="submission" date="2024-07" db="EMBL/GenBank/DDBJ databases">
        <title>Streptomyces haneummycinica sp. nov., a new antibiotic-producing actinobacterium isolated from marine sediment.</title>
        <authorList>
            <person name="Uemura M."/>
            <person name="Hamada M."/>
            <person name="Hirano S."/>
            <person name="Kobayashi K."/>
            <person name="Ohshiro T."/>
            <person name="Kobayashi T."/>
            <person name="Terahara T."/>
        </authorList>
    </citation>
    <scope>NUCLEOTIDE SEQUENCE</scope>
    <source>
        <strain evidence="1">KM77-8</strain>
    </source>
</reference>
<evidence type="ECO:0000313" key="1">
    <source>
        <dbReference type="EMBL" id="BFO14819.1"/>
    </source>
</evidence>
<protein>
    <submittedName>
        <fullName evidence="1">Uncharacterized protein</fullName>
    </submittedName>
</protein>
<name>A0AAT9HBP1_9ACTN</name>
<organism evidence="1">
    <name type="scientific">Streptomyces haneummycinicus</name>
    <dbReference type="NCBI Taxonomy" id="3074435"/>
    <lineage>
        <taxon>Bacteria</taxon>
        <taxon>Bacillati</taxon>
        <taxon>Actinomycetota</taxon>
        <taxon>Actinomycetes</taxon>
        <taxon>Kitasatosporales</taxon>
        <taxon>Streptomycetaceae</taxon>
        <taxon>Streptomyces</taxon>
    </lineage>
</organism>
<sequence length="158" mass="17841">MADIVELMLTLDLRDELSEEELAELRWHLGLGPKPETLRIVTEFPFVVEDDHGNLVIEDDPYPLLGNSGEASKADGALASILLRRQKTSFGTWALTSRQEIHPDEFERVGELLSWLATKAGDSHRRHDGSVHLGWTRLCEEHQPELLVVRDGVVIWPS</sequence>